<proteinExistence type="predicted"/>
<dbReference type="AlphaFoldDB" id="F7ZFV2"/>
<evidence type="ECO:0000256" key="1">
    <source>
        <dbReference type="ARBA" id="ARBA00001946"/>
    </source>
</evidence>
<comment type="cofactor">
    <cofactor evidence="1">
        <name>Mg(2+)</name>
        <dbReference type="ChEBI" id="CHEBI:18420"/>
    </cofactor>
</comment>
<dbReference type="GO" id="GO:0008486">
    <property type="term" value="F:diphosphoinositol-polyphosphate diphosphatase activity"/>
    <property type="evidence" value="ECO:0007669"/>
    <property type="project" value="TreeGrafter"/>
</dbReference>
<keyword evidence="7" id="KW-1185">Reference proteome</keyword>
<evidence type="ECO:0000256" key="4">
    <source>
        <dbReference type="ARBA" id="ARBA00022842"/>
    </source>
</evidence>
<sequence length="155" mass="17803">MSDQLVTAIQIAALPVRWDKTGKLRVLMVTSRDTGRWVMPKGWLMDGKKPWHAAEIEALEEAGAVGFISHNAIGTYHYDKRLSDTDLMPCEVTLYPMVVEKLNKRWKERLQRKRHWFSPGKAATLVDEKDLSRILKMLADRAGELKIMQNLREAS</sequence>
<feature type="domain" description="Nudix hydrolase" evidence="5">
    <location>
        <begin position="13"/>
        <end position="124"/>
    </location>
</feature>
<protein>
    <submittedName>
        <fullName evidence="6">NUDIX hydrolase-like protein</fullName>
    </submittedName>
</protein>
<accession>F7ZFV2</accession>
<dbReference type="GO" id="GO:0034432">
    <property type="term" value="F:bis(5'-adenosyl)-pentaphosphatase activity"/>
    <property type="evidence" value="ECO:0007669"/>
    <property type="project" value="TreeGrafter"/>
</dbReference>
<dbReference type="SUPFAM" id="SSF55811">
    <property type="entry name" value="Nudix"/>
    <property type="match status" value="1"/>
</dbReference>
<evidence type="ECO:0000313" key="7">
    <source>
        <dbReference type="Proteomes" id="UP000001353"/>
    </source>
</evidence>
<dbReference type="Proteomes" id="UP000001353">
    <property type="component" value="Chromosome"/>
</dbReference>
<dbReference type="GO" id="GO:1901911">
    <property type="term" value="P:adenosine 5'-(hexahydrogen pentaphosphate) catabolic process"/>
    <property type="evidence" value="ECO:0007669"/>
    <property type="project" value="TreeGrafter"/>
</dbReference>
<dbReference type="RefSeq" id="WP_013960235.1">
    <property type="nucleotide sequence ID" value="NC_015730.1"/>
</dbReference>
<dbReference type="InterPro" id="IPR047198">
    <property type="entry name" value="DDP-like_NUDIX"/>
</dbReference>
<evidence type="ECO:0000256" key="2">
    <source>
        <dbReference type="ARBA" id="ARBA00022723"/>
    </source>
</evidence>
<reference evidence="6 7" key="1">
    <citation type="journal article" date="2011" name="BMC Genomics">
        <title>Comparative genome analysis and genome-guided physiological analysis of Roseobacter litoralis.</title>
        <authorList>
            <person name="Kalhoefer D."/>
            <person name="Thole S."/>
            <person name="Voget S."/>
            <person name="Lehmann R."/>
            <person name="Liesegang H."/>
            <person name="Wollher A."/>
            <person name="Daniel R."/>
            <person name="Simon M."/>
            <person name="Brinkhoff T."/>
        </authorList>
    </citation>
    <scope>NUCLEOTIDE SEQUENCE [LARGE SCALE GENOMIC DNA]</scope>
    <source>
        <strain evidence="7">ATCC 49566 / DSM 6996 / JCM 21268 / NBRC 15278 / OCh 149</strain>
    </source>
</reference>
<dbReference type="Pfam" id="PF00293">
    <property type="entry name" value="NUDIX"/>
    <property type="match status" value="1"/>
</dbReference>
<dbReference type="STRING" id="391595.RLO149_c002610"/>
<dbReference type="PANTHER" id="PTHR12629">
    <property type="entry name" value="DIPHOSPHOINOSITOL POLYPHOSPHATE PHOSPHOHYDROLASE"/>
    <property type="match status" value="1"/>
</dbReference>
<dbReference type="PANTHER" id="PTHR12629:SF0">
    <property type="entry name" value="DIPHOSPHOINOSITOL-POLYPHOSPHATE DIPHOSPHATASE"/>
    <property type="match status" value="1"/>
</dbReference>
<evidence type="ECO:0000313" key="6">
    <source>
        <dbReference type="EMBL" id="AEI92292.1"/>
    </source>
</evidence>
<dbReference type="GO" id="GO:0034431">
    <property type="term" value="F:bis(5'-adenosyl)-hexaphosphatase activity"/>
    <property type="evidence" value="ECO:0007669"/>
    <property type="project" value="TreeGrafter"/>
</dbReference>
<evidence type="ECO:0000259" key="5">
    <source>
        <dbReference type="Pfam" id="PF00293"/>
    </source>
</evidence>
<evidence type="ECO:0000256" key="3">
    <source>
        <dbReference type="ARBA" id="ARBA00022801"/>
    </source>
</evidence>
<dbReference type="EMBL" id="CP002623">
    <property type="protein sequence ID" value="AEI92292.1"/>
    <property type="molecule type" value="Genomic_DNA"/>
</dbReference>
<dbReference type="InterPro" id="IPR015797">
    <property type="entry name" value="NUDIX_hydrolase-like_dom_sf"/>
</dbReference>
<dbReference type="HOGENOM" id="CLU_037162_8_1_5"/>
<dbReference type="InterPro" id="IPR000086">
    <property type="entry name" value="NUDIX_hydrolase_dom"/>
</dbReference>
<name>F7ZFV2_ROSLO</name>
<dbReference type="GO" id="GO:0046872">
    <property type="term" value="F:metal ion binding"/>
    <property type="evidence" value="ECO:0007669"/>
    <property type="project" value="UniProtKB-KW"/>
</dbReference>
<keyword evidence="4" id="KW-0460">Magnesium</keyword>
<dbReference type="OrthoDB" id="7066910at2"/>
<organism evidence="6 7">
    <name type="scientific">Roseobacter litoralis (strain ATCC 49566 / DSM 6996 / JCM 21268 / NBRC 15278 / OCh 149)</name>
    <dbReference type="NCBI Taxonomy" id="391595"/>
    <lineage>
        <taxon>Bacteria</taxon>
        <taxon>Pseudomonadati</taxon>
        <taxon>Pseudomonadota</taxon>
        <taxon>Alphaproteobacteria</taxon>
        <taxon>Rhodobacterales</taxon>
        <taxon>Roseobacteraceae</taxon>
        <taxon>Roseobacter</taxon>
    </lineage>
</organism>
<dbReference type="GO" id="GO:0071543">
    <property type="term" value="P:diphosphoinositol polyphosphate metabolic process"/>
    <property type="evidence" value="ECO:0007669"/>
    <property type="project" value="TreeGrafter"/>
</dbReference>
<dbReference type="eggNOG" id="COG0494">
    <property type="taxonomic scope" value="Bacteria"/>
</dbReference>
<dbReference type="GO" id="GO:1901909">
    <property type="term" value="P:diadenosine hexaphosphate catabolic process"/>
    <property type="evidence" value="ECO:0007669"/>
    <property type="project" value="TreeGrafter"/>
</dbReference>
<keyword evidence="2" id="KW-0479">Metal-binding</keyword>
<dbReference type="GO" id="GO:1901907">
    <property type="term" value="P:diadenosine pentaphosphate catabolic process"/>
    <property type="evidence" value="ECO:0007669"/>
    <property type="project" value="TreeGrafter"/>
</dbReference>
<gene>
    <name evidence="6" type="ordered locus">RLO149_c002610</name>
</gene>
<dbReference type="CDD" id="cd04666">
    <property type="entry name" value="NUDIX_DIPP2_like_Nudt4"/>
    <property type="match status" value="1"/>
</dbReference>
<dbReference type="GO" id="GO:0000298">
    <property type="term" value="F:endopolyphosphatase activity"/>
    <property type="evidence" value="ECO:0007669"/>
    <property type="project" value="TreeGrafter"/>
</dbReference>
<dbReference type="Gene3D" id="3.90.79.10">
    <property type="entry name" value="Nucleoside Triphosphate Pyrophosphohydrolase"/>
    <property type="match status" value="1"/>
</dbReference>
<dbReference type="KEGG" id="rli:RLO149_c002610"/>
<keyword evidence="3" id="KW-0378">Hydrolase</keyword>
<dbReference type="GO" id="GO:0005737">
    <property type="term" value="C:cytoplasm"/>
    <property type="evidence" value="ECO:0007669"/>
    <property type="project" value="TreeGrafter"/>
</dbReference>